<keyword evidence="5" id="KW-0511">Multifunctional enzyme</keyword>
<feature type="region of interest" description="N-terminal hotdog fold" evidence="6">
    <location>
        <begin position="970"/>
        <end position="1106"/>
    </location>
</feature>
<dbReference type="InterPro" id="IPR014030">
    <property type="entry name" value="Ketoacyl_synth_N"/>
</dbReference>
<dbReference type="InterPro" id="IPR020841">
    <property type="entry name" value="PKS_Beta-ketoAc_synthase_dom"/>
</dbReference>
<dbReference type="Gene3D" id="3.30.70.3290">
    <property type="match status" value="1"/>
</dbReference>
<dbReference type="InterPro" id="IPR020807">
    <property type="entry name" value="PKS_DH"/>
</dbReference>
<dbReference type="GO" id="GO:0016491">
    <property type="term" value="F:oxidoreductase activity"/>
    <property type="evidence" value="ECO:0007669"/>
    <property type="project" value="UniProtKB-KW"/>
</dbReference>
<dbReference type="InterPro" id="IPR006162">
    <property type="entry name" value="Ppantetheine_attach_site"/>
</dbReference>
<dbReference type="InterPro" id="IPR049551">
    <property type="entry name" value="PKS_DH_C"/>
</dbReference>
<keyword evidence="1" id="KW-0596">Phosphopantetheine</keyword>
<keyword evidence="2" id="KW-0597">Phosphoprotein</keyword>
<dbReference type="InterPro" id="IPR020806">
    <property type="entry name" value="PKS_PP-bd"/>
</dbReference>
<dbReference type="InterPro" id="IPR036291">
    <property type="entry name" value="NAD(P)-bd_dom_sf"/>
</dbReference>
<dbReference type="InterPro" id="IPR057326">
    <property type="entry name" value="KR_dom"/>
</dbReference>
<dbReference type="SUPFAM" id="SSF52151">
    <property type="entry name" value="FabD/lysophospholipase-like"/>
    <property type="match status" value="1"/>
</dbReference>
<dbReference type="InterPro" id="IPR001227">
    <property type="entry name" value="Ac_transferase_dom_sf"/>
</dbReference>
<dbReference type="InterPro" id="IPR056501">
    <property type="entry name" value="NAD-bd_HRPKS_sdrA"/>
</dbReference>
<evidence type="ECO:0000259" key="10">
    <source>
        <dbReference type="PROSITE" id="PS52019"/>
    </source>
</evidence>
<evidence type="ECO:0000256" key="6">
    <source>
        <dbReference type="PROSITE-ProRule" id="PRU01363"/>
    </source>
</evidence>
<feature type="compositionally biased region" description="Polar residues" evidence="7">
    <location>
        <begin position="1"/>
        <end position="28"/>
    </location>
</feature>
<dbReference type="Pfam" id="PF02801">
    <property type="entry name" value="Ketoacyl-synt_C"/>
    <property type="match status" value="1"/>
</dbReference>
<evidence type="ECO:0000313" key="11">
    <source>
        <dbReference type="EMBL" id="EFW99415.1"/>
    </source>
</evidence>
<dbReference type="FunFam" id="3.40.50.720:FF:000209">
    <property type="entry name" value="Polyketide synthase Pks12"/>
    <property type="match status" value="1"/>
</dbReference>
<dbReference type="InterPro" id="IPR032821">
    <property type="entry name" value="PKS_assoc"/>
</dbReference>
<dbReference type="Gene3D" id="3.90.180.10">
    <property type="entry name" value="Medium-chain alcohol dehydrogenases, catalytic domain"/>
    <property type="match status" value="1"/>
</dbReference>
<dbReference type="PROSITE" id="PS00012">
    <property type="entry name" value="PHOSPHOPANTETHEINE"/>
    <property type="match status" value="1"/>
</dbReference>
<dbReference type="Pfam" id="PF14765">
    <property type="entry name" value="PS-DH"/>
    <property type="match status" value="1"/>
</dbReference>
<dbReference type="SUPFAM" id="SSF51735">
    <property type="entry name" value="NAD(P)-binding Rossmann-fold domains"/>
    <property type="match status" value="3"/>
</dbReference>
<dbReference type="PANTHER" id="PTHR43775">
    <property type="entry name" value="FATTY ACID SYNTHASE"/>
    <property type="match status" value="1"/>
</dbReference>
<dbReference type="GO" id="GO:0004312">
    <property type="term" value="F:fatty acid synthase activity"/>
    <property type="evidence" value="ECO:0007669"/>
    <property type="project" value="TreeGrafter"/>
</dbReference>
<dbReference type="PROSITE" id="PS52019">
    <property type="entry name" value="PKS_MFAS_DH"/>
    <property type="match status" value="1"/>
</dbReference>
<sequence length="2528" mass="273086">MVLESTLTSDMPFSTAARQRTPKMSNGDGSNGVEAEPAGGSMPIALIGMSCRFPGDATNPEKFWKLCAEGRSAWSKIPADRFDVNAFYNPSGEQRTTTKVIGGHFLSEDIGLFDATFFNMTPEVAACRLQLESVFEAFESCGVTLEKIAGSPTGVYAATFVNDYVDSLMRDPDTFPRFLLAGNGATMMANRISHFYDLRGPSLTLDTGCSSALVALNQACQSLMLGDAKMAVVAAANLAINPDIFILMTSLGVLSAEGKSYAFDDRASGYGRGEGIGTLILKPLKDALRDGDPIRAIVRQTFLNQDGKTPTITSPSQLAQEELIRDCYARAALDPLETPYAEAHGTGTQVGDSTEAAALQATLGSGRPRGQPLRFGSVKTNIGHLEATSGIAAIIKAAMAMEKGFVPPSINFETGSKNIPFDKWDIKVQQQLEPWPQIAPRRASINNFGYGGSNAHVILEGWSGGVNGASKRPESSTNGDAVGRTDSGTVVKHGHGLLPRVFVLSAKDESVGRAMATRLGAYVAESALEDDELLGRLAYTLSERQSRFPWTVATSAASREELVSKLSSSAPPPQRSAMAPRLGFVFTGQGAQWYGMGRELIGVYPVFTDTLREADGYLCEMGSPWSLMDELKKDETKSRVGEGAIGPPLCIALQVALFRQLGAWGIKPTAMTSHSSGEIAAACAAGVLSLREVMAMVYARGQLLDELNQQSARQGGMMAVGLGAEEAQQRASRLKRGSVAVACLNSPSSVTMAGDQEAMEELREQLEAEGVFARRLNMTVAFHSHHMDTVGPAYLKALRQTLGQPGSFGDLVYASPVTGSRLADATVMGPEYWVRSIVQPVLFVDALRAVCVDEVSGGPIDMLVEIGPHRALAGPIRQCLRLPEFGGTDIAYGSCLVRGEDAVRTMQVLVSSLVAKGYAVDLDAVNCPGGHAGPMAMLVDLPAYPWAHTTRYWWESRINKAHRQRREPCHDLLGARVLSGGNPSNTTWRHFFRVADQPWTREHVVQAENVYPGAGMMCMVVQAMQQMSSASDQQPTGYRFRDVDMPTALIVPETLDGIEAQLCLQAASLAILGLQTWRRFSLHSTDGDGGWTYHCSGLVAAVVETSPDSPSPCACATGFFVDTNPGDLFRYFRSVSIVHGPTFRNLCTLGHAPGQAVTDIVLADETDVMPGHYQQDHVMHPTTLDSVFVTAYASLPGCGARMQTAMLPRTIKSMFVSTAVSAVPGDRLHAHAVLHEHSDQGFCASIEVRSGTGHDGPIVVQVEEITCQSLGEYRTQDSQDDNICFAVRWEEDLALTSLSDLARRLTTSRSRSEVNSCSRVQRACRYFVQDALSFLSSRDIPALPVHLRRYYAWMKEQTTGTASPTQEHDDKESLFQAVSAESVEGEMICRIGRNLLRILRQEVTAEELLQQDQLMHRYDGDSLRMRRSHQHVAHLVTLLTHKNPHVRILELGVGTGACAEAVLSVLSSSSESTGPRFMSYDVSDTSSDRFDEARQNLEAWDGLLTYRTLNTEFDPGEQGFELASYDIIIARQALDVLAPVRSLLRDGGMLIQVERTRDAIDLHLVHGLLHEYNQHSPVLATDIRNAALRNAGFSDLCIQISDCQDEGSEAFTVGMATAVSPVTNTNTNTNTNASGSGILLTHSQPIPPAWPRTWLRRLQDGLRDAQQGEVTVEGLETAQPANRLCIFVDDAENPVLMQPTEPAFARMQHLCTTASGVLWIAQGGAAGCENPFAALHLGFLRTLRSEHAHIRYVSVDLDAGPDAWSVAAADALLAILTTALDPSRDRASLDCEYAVRGRSVLIPRLYESVTETEAIRHQSADTTEPLSFAQPSRPLRLGVGAPGMLDSLRFEDDPDVHTDDLAGGLVEIDPQAFGLNFRDVMVAMGQLDSRLMGFECSGIITRLGPDVPDSLSVGDRVCALLRGHWATRTSVHWSSVARVPDDMSLAVAASVPVTFVTAYYALHVLARIQPGDTVLIHAAAGGTGQAALMLAKHVGAVIYATAGTPEKRDFLVGRYGIPADNVFSSRDKSFAAGIQQATAGQGVDIVLNSLAGDLLHETWSCIGQFGRFVEIGRRDMELNRSLQMHPFTRAVTFSAVDLIKLGELRPDTVHAALSAVMQLFRQGAIQPVAPITTYPLADLERAFRTMQAGRHLGKIVVVPHQNDIVPVKIRTFHLSPAASYLVVGGMGGIGRSVTQRLVERGAQHIILLSRQAASRQNAPFLEAMRASGIDIVAFDTDIADGPSLAETIQTAKAIMPPIRGVIQSAMVLRDSIFENMTWQDWIAAVRPKVQGTWNLHRQFAQPDDLDFFITLSSACGVVGNAGQANYAAGGTFQDALARYRHARGLAAVSLDLGPVASVGYVADNEAVTNSLKRQGFRTVEQEEIVVGLSVGGDISREDAPLAIDVRFASLRRISTAASPNRKGDAASSLASALPQAKSWNDAVQAVCAAIVEKLTRMLTLSEADIDVRMSVSHYGVDSLVAVELRNWISASLHSEISVFDIMQARSITGLAQSTCAKSKLVSDNLKPA</sequence>
<dbReference type="CDD" id="cd05195">
    <property type="entry name" value="enoyl_red"/>
    <property type="match status" value="1"/>
</dbReference>
<dbReference type="Gene3D" id="3.40.50.720">
    <property type="entry name" value="NAD(P)-binding Rossmann-like Domain"/>
    <property type="match status" value="2"/>
</dbReference>
<dbReference type="InterPro" id="IPR016036">
    <property type="entry name" value="Malonyl_transacylase_ACP-bd"/>
</dbReference>
<feature type="active site" description="Proton acceptor; for dehydratase activity" evidence="6">
    <location>
        <position position="1003"/>
    </location>
</feature>
<dbReference type="SUPFAM" id="SSF47336">
    <property type="entry name" value="ACP-like"/>
    <property type="match status" value="1"/>
</dbReference>
<evidence type="ECO:0000256" key="2">
    <source>
        <dbReference type="ARBA" id="ARBA00022553"/>
    </source>
</evidence>
<reference evidence="11 12" key="1">
    <citation type="journal article" date="2011" name="Proc. Natl. Acad. Sci. U.S.A.">
        <title>Genome and transcriptome analyses of the mountain pine beetle-fungal symbiont Grosmannia clavigera, a lodgepole pine pathogen.</title>
        <authorList>
            <person name="DiGuistini S."/>
            <person name="Wang Y."/>
            <person name="Liao N.Y."/>
            <person name="Taylor G."/>
            <person name="Tanguay P."/>
            <person name="Feau N."/>
            <person name="Henrissat B."/>
            <person name="Chan S.K."/>
            <person name="Hesse-Orce U."/>
            <person name="Alamouti S.M."/>
            <person name="Tsui C.K.M."/>
            <person name="Docking R.T."/>
            <person name="Levasseur A."/>
            <person name="Haridas S."/>
            <person name="Robertson G."/>
            <person name="Birol I."/>
            <person name="Holt R.A."/>
            <person name="Marra M.A."/>
            <person name="Hamelin R.C."/>
            <person name="Hirst M."/>
            <person name="Jones S.J.M."/>
            <person name="Bohlmann J."/>
            <person name="Breuil C."/>
        </authorList>
    </citation>
    <scope>NUCLEOTIDE SEQUENCE [LARGE SCALE GENOMIC DNA]</scope>
    <source>
        <strain evidence="12">kw1407 / UAMH 11150</strain>
    </source>
</reference>
<accession>F0XS40</accession>
<dbReference type="InterPro" id="IPR049900">
    <property type="entry name" value="PKS_mFAS_DH"/>
</dbReference>
<gene>
    <name evidence="11" type="ORF">CMQ_7783</name>
</gene>
<dbReference type="HOGENOM" id="CLU_000022_31_0_1"/>
<keyword evidence="3" id="KW-0808">Transferase</keyword>
<dbReference type="Pfam" id="PF21089">
    <property type="entry name" value="PKS_DH_N"/>
    <property type="match status" value="1"/>
</dbReference>
<dbReference type="PROSITE" id="PS00606">
    <property type="entry name" value="KS3_1"/>
    <property type="match status" value="1"/>
</dbReference>
<dbReference type="GO" id="GO:0006633">
    <property type="term" value="P:fatty acid biosynthetic process"/>
    <property type="evidence" value="ECO:0007669"/>
    <property type="project" value="InterPro"/>
</dbReference>
<keyword evidence="4" id="KW-0560">Oxidoreductase</keyword>
<evidence type="ECO:0000256" key="1">
    <source>
        <dbReference type="ARBA" id="ARBA00022450"/>
    </source>
</evidence>
<dbReference type="Pfam" id="PF23297">
    <property type="entry name" value="ACP_SdgA_C"/>
    <property type="match status" value="1"/>
</dbReference>
<dbReference type="InterPro" id="IPR013968">
    <property type="entry name" value="PKS_KR"/>
</dbReference>
<organism evidence="12">
    <name type="scientific">Grosmannia clavigera (strain kw1407 / UAMH 11150)</name>
    <name type="common">Blue stain fungus</name>
    <name type="synonym">Graphiocladiella clavigera</name>
    <dbReference type="NCBI Taxonomy" id="655863"/>
    <lineage>
        <taxon>Eukaryota</taxon>
        <taxon>Fungi</taxon>
        <taxon>Dikarya</taxon>
        <taxon>Ascomycota</taxon>
        <taxon>Pezizomycotina</taxon>
        <taxon>Sordariomycetes</taxon>
        <taxon>Sordariomycetidae</taxon>
        <taxon>Ophiostomatales</taxon>
        <taxon>Ophiostomataceae</taxon>
        <taxon>Leptographium</taxon>
    </lineage>
</organism>
<dbReference type="Gene3D" id="3.40.50.150">
    <property type="entry name" value="Vaccinia Virus protein VP39"/>
    <property type="match status" value="1"/>
</dbReference>
<dbReference type="Gene3D" id="3.10.129.110">
    <property type="entry name" value="Polyketide synthase dehydratase"/>
    <property type="match status" value="1"/>
</dbReference>
<dbReference type="InterPro" id="IPR014031">
    <property type="entry name" value="Ketoacyl_synth_C"/>
</dbReference>
<evidence type="ECO:0000256" key="7">
    <source>
        <dbReference type="SAM" id="MobiDB-lite"/>
    </source>
</evidence>
<dbReference type="GO" id="GO:0030639">
    <property type="term" value="P:polyketide biosynthetic process"/>
    <property type="evidence" value="ECO:0007669"/>
    <property type="project" value="UniProtKB-ARBA"/>
</dbReference>
<dbReference type="STRING" id="655863.F0XS40"/>
<feature type="active site" description="Proton donor; for dehydratase activity" evidence="6">
    <location>
        <position position="1185"/>
    </location>
</feature>
<dbReference type="InterPro" id="IPR014043">
    <property type="entry name" value="Acyl_transferase_dom"/>
</dbReference>
<dbReference type="SMART" id="SM00822">
    <property type="entry name" value="PKS_KR"/>
    <property type="match status" value="1"/>
</dbReference>
<feature type="domain" description="PKS/mFAS DH" evidence="10">
    <location>
        <begin position="970"/>
        <end position="1276"/>
    </location>
</feature>
<dbReference type="Pfam" id="PF00698">
    <property type="entry name" value="Acyl_transf_1"/>
    <property type="match status" value="1"/>
</dbReference>
<name>F0XS40_GROCL</name>
<dbReference type="SMART" id="SM00829">
    <property type="entry name" value="PKS_ER"/>
    <property type="match status" value="1"/>
</dbReference>
<dbReference type="RefSeq" id="XP_014168898.1">
    <property type="nucleotide sequence ID" value="XM_014313423.1"/>
</dbReference>
<dbReference type="Gene3D" id="3.40.47.10">
    <property type="match status" value="1"/>
</dbReference>
<dbReference type="PANTHER" id="PTHR43775:SF29">
    <property type="entry name" value="ASPERFURANONE POLYKETIDE SYNTHASE AFOG-RELATED"/>
    <property type="match status" value="1"/>
</dbReference>
<dbReference type="Pfam" id="PF00109">
    <property type="entry name" value="ketoacyl-synt"/>
    <property type="match status" value="1"/>
</dbReference>
<dbReference type="SUPFAM" id="SSF55048">
    <property type="entry name" value="Probable ACP-binding domain of malonyl-CoA ACP transacylase"/>
    <property type="match status" value="1"/>
</dbReference>
<dbReference type="SMART" id="SM00823">
    <property type="entry name" value="PKS_PP"/>
    <property type="match status" value="1"/>
</dbReference>
<feature type="domain" description="Carrier" evidence="8">
    <location>
        <begin position="2441"/>
        <end position="2518"/>
    </location>
</feature>
<keyword evidence="12" id="KW-1185">Reference proteome</keyword>
<dbReference type="GeneID" id="25981365"/>
<dbReference type="Pfam" id="PF13602">
    <property type="entry name" value="ADH_zinc_N_2"/>
    <property type="match status" value="1"/>
</dbReference>
<feature type="region of interest" description="Disordered" evidence="7">
    <location>
        <begin position="1"/>
        <end position="37"/>
    </location>
</feature>
<evidence type="ECO:0000256" key="4">
    <source>
        <dbReference type="ARBA" id="ARBA00023002"/>
    </source>
</evidence>
<dbReference type="InterPro" id="IPR009081">
    <property type="entry name" value="PP-bd_ACP"/>
</dbReference>
<dbReference type="InterPro" id="IPR016039">
    <property type="entry name" value="Thiolase-like"/>
</dbReference>
<evidence type="ECO:0000259" key="9">
    <source>
        <dbReference type="PROSITE" id="PS52004"/>
    </source>
</evidence>
<dbReference type="InterPro" id="IPR029063">
    <property type="entry name" value="SAM-dependent_MTases_sf"/>
</dbReference>
<dbReference type="eggNOG" id="KOG1202">
    <property type="taxonomic scope" value="Eukaryota"/>
</dbReference>
<dbReference type="PROSITE" id="PS50075">
    <property type="entry name" value="CARRIER"/>
    <property type="match status" value="1"/>
</dbReference>
<dbReference type="CDD" id="cd00833">
    <property type="entry name" value="PKS"/>
    <property type="match status" value="1"/>
</dbReference>
<dbReference type="InterPro" id="IPR018201">
    <property type="entry name" value="Ketoacyl_synth_AS"/>
</dbReference>
<dbReference type="PROSITE" id="PS52004">
    <property type="entry name" value="KS3_2"/>
    <property type="match status" value="1"/>
</dbReference>
<dbReference type="Pfam" id="PF23114">
    <property type="entry name" value="NAD-bd_HRPKS_sdrA"/>
    <property type="match status" value="1"/>
</dbReference>
<dbReference type="Pfam" id="PF08659">
    <property type="entry name" value="KR"/>
    <property type="match status" value="1"/>
</dbReference>
<dbReference type="SUPFAM" id="SSF53335">
    <property type="entry name" value="S-adenosyl-L-methionine-dependent methyltransferases"/>
    <property type="match status" value="1"/>
</dbReference>
<dbReference type="SUPFAM" id="SSF50129">
    <property type="entry name" value="GroES-like"/>
    <property type="match status" value="1"/>
</dbReference>
<dbReference type="OrthoDB" id="329835at2759"/>
<dbReference type="Proteomes" id="UP000007796">
    <property type="component" value="Unassembled WGS sequence"/>
</dbReference>
<dbReference type="EMBL" id="GL629990">
    <property type="protein sequence ID" value="EFW99415.1"/>
    <property type="molecule type" value="Genomic_DNA"/>
</dbReference>
<dbReference type="InterPro" id="IPR036736">
    <property type="entry name" value="ACP-like_sf"/>
</dbReference>
<dbReference type="SUPFAM" id="SSF53901">
    <property type="entry name" value="Thiolase-like"/>
    <property type="match status" value="1"/>
</dbReference>
<protein>
    <submittedName>
        <fullName evidence="11">Polyketide synthase</fullName>
    </submittedName>
</protein>
<evidence type="ECO:0000313" key="12">
    <source>
        <dbReference type="Proteomes" id="UP000007796"/>
    </source>
</evidence>
<dbReference type="GO" id="GO:0004315">
    <property type="term" value="F:3-oxoacyl-[acyl-carrier-protein] synthase activity"/>
    <property type="evidence" value="ECO:0007669"/>
    <property type="project" value="InterPro"/>
</dbReference>
<dbReference type="Gene3D" id="1.10.1200.10">
    <property type="entry name" value="ACP-like"/>
    <property type="match status" value="1"/>
</dbReference>
<proteinExistence type="predicted"/>
<dbReference type="SMART" id="SM00826">
    <property type="entry name" value="PKS_DH"/>
    <property type="match status" value="1"/>
</dbReference>
<evidence type="ECO:0000256" key="5">
    <source>
        <dbReference type="ARBA" id="ARBA00023268"/>
    </source>
</evidence>
<dbReference type="InterPro" id="IPR050091">
    <property type="entry name" value="PKS_NRPS_Biosynth_Enz"/>
</dbReference>
<dbReference type="SMART" id="SM00827">
    <property type="entry name" value="PKS_AT"/>
    <property type="match status" value="1"/>
</dbReference>
<dbReference type="SMART" id="SM00825">
    <property type="entry name" value="PKS_KS"/>
    <property type="match status" value="1"/>
</dbReference>
<dbReference type="GO" id="GO:1901336">
    <property type="term" value="P:lactone biosynthetic process"/>
    <property type="evidence" value="ECO:0007669"/>
    <property type="project" value="UniProtKB-ARBA"/>
</dbReference>
<dbReference type="InterPro" id="IPR049552">
    <property type="entry name" value="PKS_DH_N"/>
</dbReference>
<dbReference type="Pfam" id="PF16197">
    <property type="entry name" value="KAsynt_C_assoc"/>
    <property type="match status" value="1"/>
</dbReference>
<feature type="domain" description="Ketosynthase family 3 (KS3)" evidence="9">
    <location>
        <begin position="41"/>
        <end position="461"/>
    </location>
</feature>
<feature type="region of interest" description="C-terminal hotdog fold" evidence="6">
    <location>
        <begin position="1120"/>
        <end position="1276"/>
    </location>
</feature>
<dbReference type="GO" id="GO:0031177">
    <property type="term" value="F:phosphopantetheine binding"/>
    <property type="evidence" value="ECO:0007669"/>
    <property type="project" value="InterPro"/>
</dbReference>
<dbReference type="InterPro" id="IPR042104">
    <property type="entry name" value="PKS_dehydratase_sf"/>
</dbReference>
<dbReference type="InterPro" id="IPR016035">
    <property type="entry name" value="Acyl_Trfase/lysoPLipase"/>
</dbReference>
<evidence type="ECO:0000256" key="3">
    <source>
        <dbReference type="ARBA" id="ARBA00022679"/>
    </source>
</evidence>
<dbReference type="InterPro" id="IPR011032">
    <property type="entry name" value="GroES-like_sf"/>
</dbReference>
<evidence type="ECO:0000259" key="8">
    <source>
        <dbReference type="PROSITE" id="PS50075"/>
    </source>
</evidence>
<dbReference type="InterPro" id="IPR020843">
    <property type="entry name" value="ER"/>
</dbReference>
<dbReference type="Gene3D" id="3.40.366.10">
    <property type="entry name" value="Malonyl-Coenzyme A Acyl Carrier Protein, domain 2"/>
    <property type="match status" value="1"/>
</dbReference>
<dbReference type="InParanoid" id="F0XS40"/>